<evidence type="ECO:0000256" key="2">
    <source>
        <dbReference type="ARBA" id="ARBA00022884"/>
    </source>
</evidence>
<keyword evidence="10" id="KW-1185">Reference proteome</keyword>
<dbReference type="Gene3D" id="2.170.120.20">
    <property type="entry name" value="Ribosomal protein L25, beta domain"/>
    <property type="match status" value="1"/>
</dbReference>
<comment type="caution">
    <text evidence="9">The sequence shown here is derived from an EMBL/GenBank/DDBJ whole genome shotgun (WGS) entry which is preliminary data.</text>
</comment>
<dbReference type="RefSeq" id="WP_120191253.1">
    <property type="nucleotide sequence ID" value="NZ_RAPK01000001.1"/>
</dbReference>
<evidence type="ECO:0000259" key="8">
    <source>
        <dbReference type="Pfam" id="PF14693"/>
    </source>
</evidence>
<accession>A0A419VU55</accession>
<sequence length="217" mass="23776">MATVLKAEKRTDLRTSENKSLRRNGQVPAVLYGKTTESTAVSVHSVGFIKTIREVGRNGIIDLEVEGGKKHQVIAHDVQIDRIKDQILHIDFFAVDMKSEMEAEVSVNLVGEAPGEKDGGVVSNLLFTLTVSALPADIPEEITVDISELNIGDSISVEDVQTSGKFEIINEPTETVVTVVMPDIEEEPEEDDEEQEPEVIGEESDDSEGTDEEKKSE</sequence>
<evidence type="ECO:0000259" key="7">
    <source>
        <dbReference type="Pfam" id="PF01386"/>
    </source>
</evidence>
<dbReference type="InterPro" id="IPR020056">
    <property type="entry name" value="Rbsml_bL25/Gln-tRNA_synth_N"/>
</dbReference>
<dbReference type="OrthoDB" id="9790002at2"/>
<protein>
    <recommendedName>
        <fullName evidence="5">Large ribosomal subunit protein bL25</fullName>
    </recommendedName>
    <alternativeName>
        <fullName evidence="5">General stress protein CTC</fullName>
    </alternativeName>
</protein>
<dbReference type="CDD" id="cd00495">
    <property type="entry name" value="Ribosomal_L25_TL5_CTC"/>
    <property type="match status" value="1"/>
</dbReference>
<keyword evidence="3 5" id="KW-0689">Ribosomal protein</keyword>
<keyword evidence="1 5" id="KW-0699">rRNA-binding</keyword>
<dbReference type="EMBL" id="RAPK01000001">
    <property type="protein sequence ID" value="RKD84156.1"/>
    <property type="molecule type" value="Genomic_DNA"/>
</dbReference>
<dbReference type="PANTHER" id="PTHR33284:SF1">
    <property type="entry name" value="RIBOSOMAL PROTEIN L25_GLN-TRNA SYNTHETASE, ANTI-CODON-BINDING DOMAIN-CONTAINING PROTEIN"/>
    <property type="match status" value="1"/>
</dbReference>
<evidence type="ECO:0000256" key="5">
    <source>
        <dbReference type="HAMAP-Rule" id="MF_01334"/>
    </source>
</evidence>
<feature type="compositionally biased region" description="Acidic residues" evidence="6">
    <location>
        <begin position="183"/>
        <end position="211"/>
    </location>
</feature>
<keyword evidence="4 5" id="KW-0687">Ribonucleoprotein</keyword>
<dbReference type="GO" id="GO:0008097">
    <property type="term" value="F:5S rRNA binding"/>
    <property type="evidence" value="ECO:0007669"/>
    <property type="project" value="InterPro"/>
</dbReference>
<feature type="domain" description="Large ribosomal subunit protein bL25 L25" evidence="7">
    <location>
        <begin position="5"/>
        <end position="92"/>
    </location>
</feature>
<evidence type="ECO:0000256" key="3">
    <source>
        <dbReference type="ARBA" id="ARBA00022980"/>
    </source>
</evidence>
<proteinExistence type="inferred from homology"/>
<gene>
    <name evidence="5" type="primary">rplY</name>
    <name evidence="5" type="synonym">ctc</name>
    <name evidence="9" type="ORF">ATL39_0025</name>
</gene>
<dbReference type="Pfam" id="PF14693">
    <property type="entry name" value="Ribosomal_TL5_C"/>
    <property type="match status" value="1"/>
</dbReference>
<dbReference type="NCBIfam" id="TIGR00731">
    <property type="entry name" value="bL25_bact_ctc"/>
    <property type="match status" value="1"/>
</dbReference>
<dbReference type="Pfam" id="PF01386">
    <property type="entry name" value="Ribosomal_L25p"/>
    <property type="match status" value="1"/>
</dbReference>
<reference evidence="9 10" key="1">
    <citation type="submission" date="2018-09" db="EMBL/GenBank/DDBJ databases">
        <title>Genomic Encyclopedia of Archaeal and Bacterial Type Strains, Phase II (KMG-II): from individual species to whole genera.</title>
        <authorList>
            <person name="Goeker M."/>
        </authorList>
    </citation>
    <scope>NUCLEOTIDE SEQUENCE [LARGE SCALE GENOMIC DNA]</scope>
    <source>
        <strain evidence="9 10">DSM 17008</strain>
    </source>
</reference>
<evidence type="ECO:0000313" key="10">
    <source>
        <dbReference type="Proteomes" id="UP000285120"/>
    </source>
</evidence>
<dbReference type="GO" id="GO:0006412">
    <property type="term" value="P:translation"/>
    <property type="evidence" value="ECO:0007669"/>
    <property type="project" value="UniProtKB-UniRule"/>
</dbReference>
<dbReference type="InterPro" id="IPR020930">
    <property type="entry name" value="Ribosomal_uL5_bac-type"/>
</dbReference>
<name>A0A419VU55_9BACL</name>
<dbReference type="Proteomes" id="UP000285120">
    <property type="component" value="Unassembled WGS sequence"/>
</dbReference>
<comment type="subunit">
    <text evidence="5">Part of the 50S ribosomal subunit; part of the 5S rRNA/L5/L18/L25 subcomplex. Contacts the 5S rRNA. Binds to the 5S rRNA independently of L5 and L18.</text>
</comment>
<dbReference type="InterPro" id="IPR011035">
    <property type="entry name" value="Ribosomal_bL25/Gln-tRNA_synth"/>
</dbReference>
<keyword evidence="2 5" id="KW-0694">RNA-binding</keyword>
<dbReference type="NCBIfam" id="NF004133">
    <property type="entry name" value="PRK05618.2-4"/>
    <property type="match status" value="1"/>
</dbReference>
<evidence type="ECO:0000256" key="4">
    <source>
        <dbReference type="ARBA" id="ARBA00023274"/>
    </source>
</evidence>
<evidence type="ECO:0000256" key="1">
    <source>
        <dbReference type="ARBA" id="ARBA00022730"/>
    </source>
</evidence>
<comment type="function">
    <text evidence="5">This is one of the proteins that binds to the 5S RNA in the ribosome where it forms part of the central protuberance.</text>
</comment>
<dbReference type="GO" id="GO:0022625">
    <property type="term" value="C:cytosolic large ribosomal subunit"/>
    <property type="evidence" value="ECO:0007669"/>
    <property type="project" value="TreeGrafter"/>
</dbReference>
<organism evidence="9 10">
    <name type="scientific">Sinobaca qinghaiensis</name>
    <dbReference type="NCBI Taxonomy" id="342944"/>
    <lineage>
        <taxon>Bacteria</taxon>
        <taxon>Bacillati</taxon>
        <taxon>Bacillota</taxon>
        <taxon>Bacilli</taxon>
        <taxon>Bacillales</taxon>
        <taxon>Sporolactobacillaceae</taxon>
        <taxon>Sinobaca</taxon>
    </lineage>
</organism>
<dbReference type="Gene3D" id="2.40.240.10">
    <property type="entry name" value="Ribosomal Protein L25, Chain P"/>
    <property type="match status" value="1"/>
</dbReference>
<dbReference type="PANTHER" id="PTHR33284">
    <property type="entry name" value="RIBOSOMAL PROTEIN L25/GLN-TRNA SYNTHETASE, ANTI-CODON-BINDING DOMAIN-CONTAINING PROTEIN"/>
    <property type="match status" value="1"/>
</dbReference>
<feature type="domain" description="Large ribosomal subunit protein bL25 beta" evidence="8">
    <location>
        <begin position="101"/>
        <end position="182"/>
    </location>
</feature>
<comment type="similarity">
    <text evidence="5">Belongs to the bacterial ribosomal protein bL25 family. CTC subfamily.</text>
</comment>
<feature type="region of interest" description="Disordered" evidence="6">
    <location>
        <begin position="1"/>
        <end position="20"/>
    </location>
</feature>
<dbReference type="InterPro" id="IPR020057">
    <property type="entry name" value="Ribosomal_bL25_b-dom"/>
</dbReference>
<dbReference type="InterPro" id="IPR001021">
    <property type="entry name" value="Ribosomal_bL25_long"/>
</dbReference>
<dbReference type="SUPFAM" id="SSF50715">
    <property type="entry name" value="Ribosomal protein L25-like"/>
    <property type="match status" value="1"/>
</dbReference>
<dbReference type="InterPro" id="IPR029751">
    <property type="entry name" value="Ribosomal_L25_dom"/>
</dbReference>
<feature type="region of interest" description="Disordered" evidence="6">
    <location>
        <begin position="180"/>
        <end position="217"/>
    </location>
</feature>
<dbReference type="InterPro" id="IPR037121">
    <property type="entry name" value="Ribosomal_bL25_C"/>
</dbReference>
<dbReference type="AlphaFoldDB" id="A0A419VU55"/>
<dbReference type="HAMAP" id="MF_01334">
    <property type="entry name" value="Ribosomal_bL25_CTC"/>
    <property type="match status" value="1"/>
</dbReference>
<evidence type="ECO:0000313" key="9">
    <source>
        <dbReference type="EMBL" id="RKD84156.1"/>
    </source>
</evidence>
<dbReference type="GO" id="GO:0003735">
    <property type="term" value="F:structural constituent of ribosome"/>
    <property type="evidence" value="ECO:0007669"/>
    <property type="project" value="InterPro"/>
</dbReference>
<evidence type="ECO:0000256" key="6">
    <source>
        <dbReference type="SAM" id="MobiDB-lite"/>
    </source>
</evidence>